<sequence>MTLHQKIKKEIKEAMLAKETVRLTVTRGLLAAFVNELVAKRRKPTEELKDDEALAVIKRAVKQHKDSIEQFAKGGRQDLVKEEKAELKILEIYLPKMLGDKEIRKISETLKTKLGFSDKAKIGVFVGAVMKECKGLADGAFVKKVAEELLA</sequence>
<comment type="caution">
    <text evidence="1">The sequence shown here is derived from an EMBL/GenBank/DDBJ whole genome shotgun (WGS) entry which is preliminary data.</text>
</comment>
<dbReference type="Proteomes" id="UP000176355">
    <property type="component" value="Unassembled WGS sequence"/>
</dbReference>
<gene>
    <name evidence="1" type="ORF">A3G03_03435</name>
</gene>
<evidence type="ECO:0000313" key="2">
    <source>
        <dbReference type="Proteomes" id="UP000176355"/>
    </source>
</evidence>
<dbReference type="EMBL" id="MHSL01000013">
    <property type="protein sequence ID" value="OHA43964.1"/>
    <property type="molecule type" value="Genomic_DNA"/>
</dbReference>
<name>A0A1G2P6I6_9BACT</name>
<proteinExistence type="predicted"/>
<evidence type="ECO:0008006" key="3">
    <source>
        <dbReference type="Google" id="ProtNLM"/>
    </source>
</evidence>
<dbReference type="Gene3D" id="1.10.1510.10">
    <property type="entry name" value="Uncharacterised protein YqeY/AIM41 PF09424, N-terminal domain"/>
    <property type="match status" value="1"/>
</dbReference>
<dbReference type="PANTHER" id="PTHR28055">
    <property type="entry name" value="ALTERED INHERITANCE OF MITOCHONDRIA PROTEIN 41, MITOCHONDRIAL"/>
    <property type="match status" value="1"/>
</dbReference>
<organism evidence="1 2">
    <name type="scientific">Candidatus Taylorbacteria bacterium RIFCSPLOWO2_12_FULL_44_15c</name>
    <dbReference type="NCBI Taxonomy" id="1802333"/>
    <lineage>
        <taxon>Bacteria</taxon>
        <taxon>Candidatus Tayloriibacteriota</taxon>
    </lineage>
</organism>
<dbReference type="Pfam" id="PF09424">
    <property type="entry name" value="YqeY"/>
    <property type="match status" value="1"/>
</dbReference>
<dbReference type="STRING" id="1802333.A3G03_03435"/>
<dbReference type="InterPro" id="IPR042184">
    <property type="entry name" value="YqeY/Aim41_N"/>
</dbReference>
<dbReference type="InterPro" id="IPR003789">
    <property type="entry name" value="Asn/Gln_tRNA_amidoTrase-B-like"/>
</dbReference>
<dbReference type="Gene3D" id="1.10.10.410">
    <property type="match status" value="1"/>
</dbReference>
<dbReference type="InterPro" id="IPR019004">
    <property type="entry name" value="YqeY/Aim41"/>
</dbReference>
<reference evidence="1 2" key="1">
    <citation type="journal article" date="2016" name="Nat. Commun.">
        <title>Thousands of microbial genomes shed light on interconnected biogeochemical processes in an aquifer system.</title>
        <authorList>
            <person name="Anantharaman K."/>
            <person name="Brown C.T."/>
            <person name="Hug L.A."/>
            <person name="Sharon I."/>
            <person name="Castelle C.J."/>
            <person name="Probst A.J."/>
            <person name="Thomas B.C."/>
            <person name="Singh A."/>
            <person name="Wilkins M.J."/>
            <person name="Karaoz U."/>
            <person name="Brodie E.L."/>
            <person name="Williams K.H."/>
            <person name="Hubbard S.S."/>
            <person name="Banfield J.F."/>
        </authorList>
    </citation>
    <scope>NUCLEOTIDE SEQUENCE [LARGE SCALE GENOMIC DNA]</scope>
</reference>
<dbReference type="PANTHER" id="PTHR28055:SF1">
    <property type="entry name" value="ALTERED INHERITANCE OF MITOCHONDRIA PROTEIN 41, MITOCHONDRIAL"/>
    <property type="match status" value="1"/>
</dbReference>
<dbReference type="AlphaFoldDB" id="A0A1G2P6I6"/>
<dbReference type="GO" id="GO:0016884">
    <property type="term" value="F:carbon-nitrogen ligase activity, with glutamine as amido-N-donor"/>
    <property type="evidence" value="ECO:0007669"/>
    <property type="project" value="InterPro"/>
</dbReference>
<dbReference type="SUPFAM" id="SSF89095">
    <property type="entry name" value="GatB/YqeY motif"/>
    <property type="match status" value="1"/>
</dbReference>
<dbReference type="InterPro" id="IPR023168">
    <property type="entry name" value="GatB_Yqey_C_2"/>
</dbReference>
<protein>
    <recommendedName>
        <fullName evidence="3">Glutamyl-tRNA amidotransferase</fullName>
    </recommendedName>
</protein>
<evidence type="ECO:0000313" key="1">
    <source>
        <dbReference type="EMBL" id="OHA43964.1"/>
    </source>
</evidence>
<accession>A0A1G2P6I6</accession>